<dbReference type="EnsemblMetazoa" id="XM_021047427.2">
    <property type="protein sequence ID" value="XP_020903086.1"/>
    <property type="gene ID" value="LOC110241559"/>
</dbReference>
<dbReference type="Pfam" id="PF01722">
    <property type="entry name" value="BolA"/>
    <property type="match status" value="1"/>
</dbReference>
<evidence type="ECO:0008006" key="5">
    <source>
        <dbReference type="Google" id="ProtNLM"/>
    </source>
</evidence>
<evidence type="ECO:0000313" key="4">
    <source>
        <dbReference type="Proteomes" id="UP000887567"/>
    </source>
</evidence>
<protein>
    <recommendedName>
        <fullName evidence="5">BolA-like protein 3</fullName>
    </recommendedName>
</protein>
<dbReference type="InterPro" id="IPR002634">
    <property type="entry name" value="BolA"/>
</dbReference>
<dbReference type="Gene3D" id="3.30.300.90">
    <property type="entry name" value="BolA-like"/>
    <property type="match status" value="1"/>
</dbReference>
<dbReference type="InterPro" id="IPR036065">
    <property type="entry name" value="BolA-like_sf"/>
</dbReference>
<name>A0A913XEX1_EXADI</name>
<dbReference type="OMA" id="EIQNMHG"/>
<evidence type="ECO:0000313" key="3">
    <source>
        <dbReference type="EnsemblMetazoa" id="XP_020903086.1"/>
    </source>
</evidence>
<dbReference type="SUPFAM" id="SSF82657">
    <property type="entry name" value="BolA-like"/>
    <property type="match status" value="1"/>
</dbReference>
<dbReference type="GeneID" id="110241559"/>
<keyword evidence="4" id="KW-1185">Reference proteome</keyword>
<sequence>MLRALLSRRLCQVTYSLQTHGSIRCLTKTDVETDAEKKLAETLASKIDATVIRVRDISGGCGAMYEISVESEIFRGKRKVQQHRIVNEALSEEVKAMHGLRIHTEVPS</sequence>
<dbReference type="RefSeq" id="XP_020903086.1">
    <property type="nucleotide sequence ID" value="XM_021047427.2"/>
</dbReference>
<dbReference type="KEGG" id="epa:110241559"/>
<dbReference type="InterPro" id="IPR052275">
    <property type="entry name" value="Mt_Fe-S_assembly_factor"/>
</dbReference>
<dbReference type="PANTHER" id="PTHR46188:SF1">
    <property type="entry name" value="BOLA-LIKE PROTEIN 3"/>
    <property type="match status" value="1"/>
</dbReference>
<dbReference type="Proteomes" id="UP000887567">
    <property type="component" value="Unplaced"/>
</dbReference>
<proteinExistence type="inferred from homology"/>
<evidence type="ECO:0000256" key="1">
    <source>
        <dbReference type="ARBA" id="ARBA00005578"/>
    </source>
</evidence>
<organism evidence="3 4">
    <name type="scientific">Exaiptasia diaphana</name>
    <name type="common">Tropical sea anemone</name>
    <name type="synonym">Aiptasia pulchella</name>
    <dbReference type="NCBI Taxonomy" id="2652724"/>
    <lineage>
        <taxon>Eukaryota</taxon>
        <taxon>Metazoa</taxon>
        <taxon>Cnidaria</taxon>
        <taxon>Anthozoa</taxon>
        <taxon>Hexacorallia</taxon>
        <taxon>Actiniaria</taxon>
        <taxon>Aiptasiidae</taxon>
        <taxon>Exaiptasia</taxon>
    </lineage>
</organism>
<comment type="similarity">
    <text evidence="1 2">Belongs to the BolA/IbaG family.</text>
</comment>
<evidence type="ECO:0000256" key="2">
    <source>
        <dbReference type="RuleBase" id="RU003860"/>
    </source>
</evidence>
<dbReference type="OrthoDB" id="203381at2759"/>
<reference evidence="3" key="1">
    <citation type="submission" date="2022-11" db="UniProtKB">
        <authorList>
            <consortium name="EnsemblMetazoa"/>
        </authorList>
    </citation>
    <scope>IDENTIFICATION</scope>
</reference>
<dbReference type="PANTHER" id="PTHR46188">
    <property type="entry name" value="BOLA-LIKE PROTEIN 3"/>
    <property type="match status" value="1"/>
</dbReference>
<dbReference type="AlphaFoldDB" id="A0A913XEX1"/>
<accession>A0A913XEX1</accession>
<dbReference type="GO" id="GO:0005759">
    <property type="term" value="C:mitochondrial matrix"/>
    <property type="evidence" value="ECO:0007669"/>
    <property type="project" value="TreeGrafter"/>
</dbReference>
<dbReference type="PIRSF" id="PIRSF003113">
    <property type="entry name" value="BolA"/>
    <property type="match status" value="1"/>
</dbReference>